<gene>
    <name evidence="1" type="ORF">OCV88_07995</name>
</gene>
<dbReference type="Proteomes" id="UP001652442">
    <property type="component" value="Unassembled WGS sequence"/>
</dbReference>
<comment type="caution">
    <text evidence="1">The sequence shown here is derived from an EMBL/GenBank/DDBJ whole genome shotgun (WGS) entry which is preliminary data.</text>
</comment>
<dbReference type="InterPro" id="IPR009660">
    <property type="entry name" value="Phage_A500_Gp15"/>
</dbReference>
<keyword evidence="2" id="KW-1185">Reference proteome</keyword>
<organism evidence="1 2">
    <name type="scientific">Brotonthovivens ammoniilytica</name>
    <dbReference type="NCBI Taxonomy" id="2981725"/>
    <lineage>
        <taxon>Bacteria</taxon>
        <taxon>Bacillati</taxon>
        <taxon>Bacillota</taxon>
        <taxon>Clostridia</taxon>
        <taxon>Lachnospirales</taxon>
        <taxon>Lachnospiraceae</taxon>
        <taxon>Brotonthovivens</taxon>
    </lineage>
</organism>
<protein>
    <submittedName>
        <fullName evidence="1">Bacteriophage Gp15 family protein</fullName>
    </submittedName>
</protein>
<evidence type="ECO:0000313" key="2">
    <source>
        <dbReference type="Proteomes" id="UP001652442"/>
    </source>
</evidence>
<accession>A0ABT2TKW8</accession>
<reference evidence="1 2" key="1">
    <citation type="journal article" date="2021" name="ISME Commun">
        <title>Automated analysis of genomic sequences facilitates high-throughput and comprehensive description of bacteria.</title>
        <authorList>
            <person name="Hitch T.C.A."/>
        </authorList>
    </citation>
    <scope>NUCLEOTIDE SEQUENCE [LARGE SCALE GENOMIC DNA]</scope>
    <source>
        <strain evidence="1 2">Sanger_109</strain>
    </source>
</reference>
<sequence>MKAYCPHLILNGSVNILIDQLPQTVEIDRIQVPVNWGYRACILLEMVMFSGLSDEEKIRKALNIFYCGAIPENVAAAIEKMSWFYNCGVRKGKSESILNKGKRSYCFEQDAFLIYAAFWTQYHINLNQMGNEQLHWWEFAAMFESLDDSLKIRQVMYWRLADTKGMSKKEASFIRKMKKVYAIQETESTAAGNVKLARRNADMLAYVERRFREQEKGGEIFGRK</sequence>
<name>A0ABT2TKW8_9FIRM</name>
<dbReference type="Pfam" id="PF06854">
    <property type="entry name" value="Phage_Gp15"/>
    <property type="match status" value="1"/>
</dbReference>
<dbReference type="RefSeq" id="WP_158424971.1">
    <property type="nucleotide sequence ID" value="NZ_JAOQJQ010000002.1"/>
</dbReference>
<proteinExistence type="predicted"/>
<evidence type="ECO:0000313" key="1">
    <source>
        <dbReference type="EMBL" id="MCU6762287.1"/>
    </source>
</evidence>
<dbReference type="EMBL" id="JAOQJQ010000002">
    <property type="protein sequence ID" value="MCU6762287.1"/>
    <property type="molecule type" value="Genomic_DNA"/>
</dbReference>